<dbReference type="Pfam" id="PF00881">
    <property type="entry name" value="Nitroreductase"/>
    <property type="match status" value="1"/>
</dbReference>
<accession>A0A6J4RA29</accession>
<evidence type="ECO:0000259" key="2">
    <source>
        <dbReference type="Pfam" id="PF00881"/>
    </source>
</evidence>
<evidence type="ECO:0000256" key="1">
    <source>
        <dbReference type="SAM" id="MobiDB-lite"/>
    </source>
</evidence>
<name>A0A6J4RA29_9ACTN</name>
<dbReference type="CDD" id="cd02062">
    <property type="entry name" value="Nitro_FMN_reductase"/>
    <property type="match status" value="1"/>
</dbReference>
<gene>
    <name evidence="3" type="ORF">AVDCRST_MAG58-3622</name>
</gene>
<dbReference type="GO" id="GO:0016491">
    <property type="term" value="F:oxidoreductase activity"/>
    <property type="evidence" value="ECO:0007669"/>
    <property type="project" value="InterPro"/>
</dbReference>
<dbReference type="InterPro" id="IPR029479">
    <property type="entry name" value="Nitroreductase"/>
</dbReference>
<dbReference type="AlphaFoldDB" id="A0A6J4RA29"/>
<dbReference type="PANTHER" id="PTHR23026:SF123">
    <property type="entry name" value="NAD(P)H NITROREDUCTASE RV3131-RELATED"/>
    <property type="match status" value="1"/>
</dbReference>
<evidence type="ECO:0000313" key="3">
    <source>
        <dbReference type="EMBL" id="CAA9467141.1"/>
    </source>
</evidence>
<dbReference type="Gene3D" id="3.40.109.10">
    <property type="entry name" value="NADH Oxidase"/>
    <property type="match status" value="1"/>
</dbReference>
<dbReference type="PANTHER" id="PTHR23026">
    <property type="entry name" value="NADPH NITROREDUCTASE"/>
    <property type="match status" value="1"/>
</dbReference>
<proteinExistence type="predicted"/>
<dbReference type="InterPro" id="IPR000415">
    <property type="entry name" value="Nitroreductase-like"/>
</dbReference>
<feature type="region of interest" description="Disordered" evidence="1">
    <location>
        <begin position="248"/>
        <end position="274"/>
    </location>
</feature>
<dbReference type="InterPro" id="IPR050627">
    <property type="entry name" value="Nitroreductase/BluB"/>
</dbReference>
<protein>
    <submittedName>
        <fullName evidence="3">Nitroreductase</fullName>
    </submittedName>
</protein>
<sequence length="274" mass="31766">MDFLEVLKRRKTTNGPFLPDPVKPEHQRMLVEVAAMAPSHFNSQPWRFVLVDDRGTIDEVARISGESMTRLLEEGTFWKRYRPYFRFSEAEMEEKRDGIHFDQMPGVLKPFSRQIFSNTGQAVMNRFGVPKTLGEDNRKLVAGSPLLLAVLLDKTEYRPGELSGFYSIFGMGAAIENIWLTTTELGMGIQFVSTPMEIPENWERMKMLLKVPEDLELMAVYRLGYVSKEQRRPTIDWSSRQRKRISQYVFRDTCETPEPDSEPDLATQTRTETR</sequence>
<feature type="domain" description="Nitroreductase" evidence="2">
    <location>
        <begin position="8"/>
        <end position="225"/>
    </location>
</feature>
<dbReference type="SUPFAM" id="SSF55469">
    <property type="entry name" value="FMN-dependent nitroreductase-like"/>
    <property type="match status" value="1"/>
</dbReference>
<organism evidence="3">
    <name type="scientific">uncultured Rubrobacteraceae bacterium</name>
    <dbReference type="NCBI Taxonomy" id="349277"/>
    <lineage>
        <taxon>Bacteria</taxon>
        <taxon>Bacillati</taxon>
        <taxon>Actinomycetota</taxon>
        <taxon>Rubrobacteria</taxon>
        <taxon>Rubrobacterales</taxon>
        <taxon>Rubrobacteraceae</taxon>
        <taxon>environmental samples</taxon>
    </lineage>
</organism>
<reference evidence="3" key="1">
    <citation type="submission" date="2020-02" db="EMBL/GenBank/DDBJ databases">
        <authorList>
            <person name="Meier V. D."/>
        </authorList>
    </citation>
    <scope>NUCLEOTIDE SEQUENCE</scope>
    <source>
        <strain evidence="3">AVDCRST_MAG58</strain>
    </source>
</reference>
<dbReference type="EMBL" id="CADCVF010000075">
    <property type="protein sequence ID" value="CAA9467141.1"/>
    <property type="molecule type" value="Genomic_DNA"/>
</dbReference>